<proteinExistence type="predicted"/>
<gene>
    <name evidence="1" type="ORF">TRN7648_02800</name>
</gene>
<accession>A0A0P1GF27</accession>
<dbReference type="Gene3D" id="1.25.40.10">
    <property type="entry name" value="Tetratricopeptide repeat domain"/>
    <property type="match status" value="2"/>
</dbReference>
<dbReference type="SMART" id="SM00671">
    <property type="entry name" value="SEL1"/>
    <property type="match status" value="5"/>
</dbReference>
<dbReference type="PANTHER" id="PTHR11102">
    <property type="entry name" value="SEL-1-LIKE PROTEIN"/>
    <property type="match status" value="1"/>
</dbReference>
<dbReference type="STRING" id="441103.TRN7648_02800"/>
<dbReference type="RefSeq" id="WP_058248298.1">
    <property type="nucleotide sequence ID" value="NZ_CYSE01000005.1"/>
</dbReference>
<dbReference type="GO" id="GO:0036503">
    <property type="term" value="P:ERAD pathway"/>
    <property type="evidence" value="ECO:0007669"/>
    <property type="project" value="TreeGrafter"/>
</dbReference>
<evidence type="ECO:0000313" key="1">
    <source>
        <dbReference type="EMBL" id="CUH80080.1"/>
    </source>
</evidence>
<keyword evidence="2" id="KW-1185">Reference proteome</keyword>
<dbReference type="Proteomes" id="UP000054935">
    <property type="component" value="Unassembled WGS sequence"/>
</dbReference>
<dbReference type="Pfam" id="PF08238">
    <property type="entry name" value="Sel1"/>
    <property type="match status" value="6"/>
</dbReference>
<reference evidence="1 2" key="1">
    <citation type="submission" date="2015-09" db="EMBL/GenBank/DDBJ databases">
        <authorList>
            <consortium name="Swine Surveillance"/>
        </authorList>
    </citation>
    <scope>NUCLEOTIDE SEQUENCE [LARGE SCALE GENOMIC DNA]</scope>
    <source>
        <strain evidence="1 2">CECT 7648</strain>
    </source>
</reference>
<dbReference type="PANTHER" id="PTHR11102:SF147">
    <property type="entry name" value="SEL1L ADAPTOR SUBUNIT OF ERAD E3 UBIQUITIN LIGASE"/>
    <property type="match status" value="1"/>
</dbReference>
<dbReference type="AlphaFoldDB" id="A0A0P1GF27"/>
<dbReference type="InterPro" id="IPR050767">
    <property type="entry name" value="Sel1_AlgK"/>
</dbReference>
<dbReference type="InterPro" id="IPR006597">
    <property type="entry name" value="Sel1-like"/>
</dbReference>
<protein>
    <submittedName>
        <fullName evidence="1">Sel1 repeat</fullName>
    </submittedName>
</protein>
<sequence length="925" mass="101453">MIRHTATRTRPWILTIAASCGLVLGAGQTRAEGKLDFHFAPPQIEVQPICTVRPPDEQTTALWRDWDGKALPRMDTALIKRDLNRLLHLDGPAWYDTAVQIIDRLEEKEPSFAGQNALLSRIAAMEKAGRYTELRKSQLVPELAAMGETLSGRALTALSRYYRDGIGIDRDVARADALLVQAGFSGNADALLALSRMAVEGKAPAAWDVPLELAVSMAFGSLVGELNPTICDRTARIAREYHNGVLVQQDRQLAHDWFRFTADLGDAYAAWKVVEYHLEAEEFQKDNAVLLTYLTKAADAGLPYAQIELGRLYEVGSLVPQDLDRALALYEKAASIGERPGLTRVALFIERYADLYPHLAERRIEMLQALTKLPDPPGWAFTRMAQIVLDEKGRWDGAAEARALLERAAALGDLDGITNLGQLILADARTEAEFNTGVNHLARGVAVFGGVTPLKTLFGAYNCQAPDAPRMAEAGYWHYLEDATATANLHLSAQEVLELTPQDDPLQIATLQSHALYGRPTALASWLKLLETGTFADAEQRAFWEDYSDRYAHVIAALAKLEFELAQSREQRLAAFGLLREEYKRSGPSAALALAQALLDSRLLDDPELAAQGRAEAQTLLADIAALGNGKAIELLAGFEDTPEGRRAVFDTYREVIDRNGDFWAMLFAAPMVEGAARDKVLRRARGLMSCDYKNAMLMANIHRKVGERDAYAHWVEVAATLTEDNAWAMTDLARAKLDLYQGAAATEVQPLLRTAFAMGDAAAGRELFQLHIDEGYPTYDPTAAVRMIEAAMETEQSDLLVGYLGRYRKSDPATRQAIEAQLDLPQVLLTSAGYGDVYSMRSYGQYLTANAKTPADLTQATDWLRQAAEWGDTTAMAEYGEALAFGIGVPPNPSLALVWLERAAAGGSTKSAEITRLVRLSQGG</sequence>
<evidence type="ECO:0000313" key="2">
    <source>
        <dbReference type="Proteomes" id="UP000054935"/>
    </source>
</evidence>
<name>A0A0P1GF27_9RHOB</name>
<dbReference type="InterPro" id="IPR011990">
    <property type="entry name" value="TPR-like_helical_dom_sf"/>
</dbReference>
<dbReference type="SUPFAM" id="SSF81901">
    <property type="entry name" value="HCP-like"/>
    <property type="match status" value="2"/>
</dbReference>
<dbReference type="EMBL" id="CYSE01000005">
    <property type="protein sequence ID" value="CUH80080.1"/>
    <property type="molecule type" value="Genomic_DNA"/>
</dbReference>
<organism evidence="1 2">
    <name type="scientific">Tropicibacter naphthalenivorans</name>
    <dbReference type="NCBI Taxonomy" id="441103"/>
    <lineage>
        <taxon>Bacteria</taxon>
        <taxon>Pseudomonadati</taxon>
        <taxon>Pseudomonadota</taxon>
        <taxon>Alphaproteobacteria</taxon>
        <taxon>Rhodobacterales</taxon>
        <taxon>Roseobacteraceae</taxon>
        <taxon>Tropicibacter</taxon>
    </lineage>
</organism>